<proteinExistence type="predicted"/>
<feature type="region of interest" description="Disordered" evidence="1">
    <location>
        <begin position="209"/>
        <end position="228"/>
    </location>
</feature>
<dbReference type="AlphaFoldDB" id="A0A1J4L2W9"/>
<dbReference type="VEuPathDB" id="TrichDB:TRFO_41900"/>
<dbReference type="Proteomes" id="UP000179807">
    <property type="component" value="Unassembled WGS sequence"/>
</dbReference>
<evidence type="ECO:0000313" key="2">
    <source>
        <dbReference type="EMBL" id="OHT16253.1"/>
    </source>
</evidence>
<reference evidence="2" key="1">
    <citation type="submission" date="2016-10" db="EMBL/GenBank/DDBJ databases">
        <authorList>
            <person name="Benchimol M."/>
            <person name="Almeida L.G."/>
            <person name="Vasconcelos A.T."/>
            <person name="Perreira-Neves A."/>
            <person name="Rosa I.A."/>
            <person name="Tasca T."/>
            <person name="Bogo M.R."/>
            <person name="de Souza W."/>
        </authorList>
    </citation>
    <scope>NUCLEOTIDE SEQUENCE [LARGE SCALE GENOMIC DNA]</scope>
    <source>
        <strain evidence="2">K</strain>
    </source>
</reference>
<gene>
    <name evidence="2" type="ORF">TRFO_41900</name>
</gene>
<dbReference type="RefSeq" id="XP_068369389.1">
    <property type="nucleotide sequence ID" value="XM_068514038.1"/>
</dbReference>
<accession>A0A1J4L2W9</accession>
<keyword evidence="3" id="KW-1185">Reference proteome</keyword>
<protein>
    <submittedName>
        <fullName evidence="2">Uncharacterized protein</fullName>
    </submittedName>
</protein>
<comment type="caution">
    <text evidence="2">The sequence shown here is derived from an EMBL/GenBank/DDBJ whole genome shotgun (WGS) entry which is preliminary data.</text>
</comment>
<dbReference type="GeneID" id="94848742"/>
<evidence type="ECO:0000256" key="1">
    <source>
        <dbReference type="SAM" id="MobiDB-lite"/>
    </source>
</evidence>
<name>A0A1J4L2W9_9EUKA</name>
<sequence length="228" mass="26578">MFLYLLPCLFMKKQLSNTLKCMKGAWVVQNDCRFLQKHFIETDFEIHVVKRSFIFNNFIVDVNPRFWRHPGTYYISPISKQPNLYSVRNSRLRYIGDISLTFGPHCEVNIGHMVTEANYSFYGHVTSGKGFVTFSSPRKVCQLNIEKKVEYSNWRFGFTIFVGIFSMFLGFQTLMGWSVSDIEEPLSIPIDNPGEEFVLSPLAQKAKKIQEAKERENQDDKYNSEDGY</sequence>
<dbReference type="EMBL" id="MLAK01000124">
    <property type="protein sequence ID" value="OHT16253.1"/>
    <property type="molecule type" value="Genomic_DNA"/>
</dbReference>
<evidence type="ECO:0000313" key="3">
    <source>
        <dbReference type="Proteomes" id="UP000179807"/>
    </source>
</evidence>
<organism evidence="2 3">
    <name type="scientific">Tritrichomonas foetus</name>
    <dbReference type="NCBI Taxonomy" id="1144522"/>
    <lineage>
        <taxon>Eukaryota</taxon>
        <taxon>Metamonada</taxon>
        <taxon>Parabasalia</taxon>
        <taxon>Tritrichomonadida</taxon>
        <taxon>Tritrichomonadidae</taxon>
        <taxon>Tritrichomonas</taxon>
    </lineage>
</organism>